<proteinExistence type="inferred from homology"/>
<feature type="transmembrane region" description="Helical" evidence="9">
    <location>
        <begin position="21"/>
        <end position="42"/>
    </location>
</feature>
<dbReference type="PANTHER" id="PTHR38035:SF1">
    <property type="entry name" value="ANCILLARY SECYEG TRANSLOCON SUBUNIT"/>
    <property type="match status" value="1"/>
</dbReference>
<comment type="subcellular location">
    <subcellularLocation>
        <location evidence="1">Cell membrane</location>
        <topology evidence="1">Single-pass type II membrane protein</topology>
    </subcellularLocation>
</comment>
<dbReference type="PANTHER" id="PTHR38035">
    <property type="entry name" value="UPF0070 PROTEIN YFGM"/>
    <property type="match status" value="1"/>
</dbReference>
<comment type="similarity">
    <text evidence="7">Belongs to the YfgM family.</text>
</comment>
<keyword evidence="3 9" id="KW-0812">Transmembrane</keyword>
<dbReference type="GO" id="GO:0044877">
    <property type="term" value="F:protein-containing complex binding"/>
    <property type="evidence" value="ECO:0007669"/>
    <property type="project" value="InterPro"/>
</dbReference>
<dbReference type="STRING" id="1122619.GCA_000373745_01361"/>
<dbReference type="InterPro" id="IPR011990">
    <property type="entry name" value="TPR-like_helical_dom_sf"/>
</dbReference>
<evidence type="ECO:0000256" key="8">
    <source>
        <dbReference type="ARBA" id="ARBA00024235"/>
    </source>
</evidence>
<evidence type="ECO:0000256" key="6">
    <source>
        <dbReference type="ARBA" id="ARBA00023186"/>
    </source>
</evidence>
<keyword evidence="14" id="KW-1185">Reference proteome</keyword>
<keyword evidence="5 9" id="KW-0472">Membrane</keyword>
<evidence type="ECO:0000256" key="3">
    <source>
        <dbReference type="ARBA" id="ARBA00022692"/>
    </source>
</evidence>
<reference evidence="12 13" key="1">
    <citation type="submission" date="2018-06" db="EMBL/GenBank/DDBJ databases">
        <authorList>
            <consortium name="Pathogen Informatics"/>
            <person name="Doyle S."/>
        </authorList>
    </citation>
    <scope>NUCLEOTIDE SEQUENCE [LARGE SCALE GENOMIC DNA]</scope>
    <source>
        <strain evidence="12 13">NCTC11997</strain>
    </source>
</reference>
<reference evidence="11 14" key="2">
    <citation type="submission" date="2020-12" db="EMBL/GenBank/DDBJ databases">
        <title>FDA dAtabase for Regulatory Grade micrObial Sequences (FDA-ARGOS): Supporting development and validation of Infectious Disease Dx tests.</title>
        <authorList>
            <person name="Sproer C."/>
            <person name="Gronow S."/>
            <person name="Severitt S."/>
            <person name="Schroder I."/>
            <person name="Tallon L."/>
            <person name="Sadzewicz L."/>
            <person name="Zhao X."/>
            <person name="Boylan J."/>
            <person name="Ott S."/>
            <person name="Bowen H."/>
            <person name="Vavikolanu K."/>
            <person name="Mehta A."/>
            <person name="Aluvathingal J."/>
            <person name="Nadendla S."/>
            <person name="Lowell S."/>
            <person name="Myers T."/>
            <person name="Yan Y."/>
            <person name="Sichtig H."/>
        </authorList>
    </citation>
    <scope>NUCLEOTIDE SEQUENCE [LARGE SCALE GENOMIC DNA]</scope>
    <source>
        <strain evidence="11 14">FDAARGOS_872</strain>
    </source>
</reference>
<evidence type="ECO:0000313" key="14">
    <source>
        <dbReference type="Proteomes" id="UP000594903"/>
    </source>
</evidence>
<evidence type="ECO:0000256" key="1">
    <source>
        <dbReference type="ARBA" id="ARBA00004401"/>
    </source>
</evidence>
<dbReference type="EMBL" id="CP065725">
    <property type="protein sequence ID" value="QPT40060.1"/>
    <property type="molecule type" value="Genomic_DNA"/>
</dbReference>
<dbReference type="GO" id="GO:0005886">
    <property type="term" value="C:plasma membrane"/>
    <property type="evidence" value="ECO:0007669"/>
    <property type="project" value="UniProtKB-SubCell"/>
</dbReference>
<evidence type="ECO:0000313" key="13">
    <source>
        <dbReference type="Proteomes" id="UP000254603"/>
    </source>
</evidence>
<sequence length="215" mass="24530">MAFDLEEQEKIDRLKAWWEQWGNIISGLILAVLLAILGWYGWNWYQANQTRNALGYFEIVENNHRATEDDALYRLQEANQILQDKYQGNIYAGRGALLSARAYLERQDYAQAEAELQRILYNSKRYPELVGVATLQLATVYIDQAKFEPAMALLNQEMTGYEALFADKRGDVYYAQGDVSNATSQWSQAAEASNASGEFVQTMQFKLSLLGEVNE</sequence>
<dbReference type="OrthoDB" id="8521102at2"/>
<dbReference type="RefSeq" id="WP_018574543.1">
    <property type="nucleotide sequence ID" value="NZ_CP065725.1"/>
</dbReference>
<keyword evidence="2" id="KW-1003">Cell membrane</keyword>
<dbReference type="InterPro" id="IPR018704">
    <property type="entry name" value="SecYEG/CpoB_TPR"/>
</dbReference>
<evidence type="ECO:0000256" key="7">
    <source>
        <dbReference type="ARBA" id="ARBA00024197"/>
    </source>
</evidence>
<evidence type="ECO:0000313" key="11">
    <source>
        <dbReference type="EMBL" id="QPT40060.1"/>
    </source>
</evidence>
<dbReference type="Gene3D" id="1.25.40.10">
    <property type="entry name" value="Tetratricopeptide repeat domain"/>
    <property type="match status" value="1"/>
</dbReference>
<gene>
    <name evidence="11" type="ORF">I6G29_13325</name>
    <name evidence="12" type="ORF">NCTC11997_00023</name>
</gene>
<name>A0A378X8R0_9BURK</name>
<dbReference type="Proteomes" id="UP000594903">
    <property type="component" value="Chromosome"/>
</dbReference>
<evidence type="ECO:0000256" key="4">
    <source>
        <dbReference type="ARBA" id="ARBA00022989"/>
    </source>
</evidence>
<evidence type="ECO:0000313" key="12">
    <source>
        <dbReference type="EMBL" id="SUA50078.1"/>
    </source>
</evidence>
<dbReference type="Proteomes" id="UP000254603">
    <property type="component" value="Unassembled WGS sequence"/>
</dbReference>
<evidence type="ECO:0000256" key="2">
    <source>
        <dbReference type="ARBA" id="ARBA00022475"/>
    </source>
</evidence>
<evidence type="ECO:0000259" key="10">
    <source>
        <dbReference type="Pfam" id="PF09976"/>
    </source>
</evidence>
<dbReference type="Pfam" id="PF09976">
    <property type="entry name" value="TPR_21"/>
    <property type="match status" value="1"/>
</dbReference>
<dbReference type="AlphaFoldDB" id="A0A378X8R0"/>
<dbReference type="SUPFAM" id="SSF48452">
    <property type="entry name" value="TPR-like"/>
    <property type="match status" value="1"/>
</dbReference>
<accession>A0A378X8R0</accession>
<keyword evidence="6" id="KW-0143">Chaperone</keyword>
<dbReference type="EMBL" id="UGSB01000001">
    <property type="protein sequence ID" value="SUA50078.1"/>
    <property type="molecule type" value="Genomic_DNA"/>
</dbReference>
<organism evidence="12 13">
    <name type="scientific">Oligella ureolytica</name>
    <dbReference type="NCBI Taxonomy" id="90244"/>
    <lineage>
        <taxon>Bacteria</taxon>
        <taxon>Pseudomonadati</taxon>
        <taxon>Pseudomonadota</taxon>
        <taxon>Betaproteobacteria</taxon>
        <taxon>Burkholderiales</taxon>
        <taxon>Alcaligenaceae</taxon>
        <taxon>Oligella</taxon>
    </lineage>
</organism>
<dbReference type="InterPro" id="IPR026039">
    <property type="entry name" value="YfgM"/>
</dbReference>
<evidence type="ECO:0000256" key="9">
    <source>
        <dbReference type="SAM" id="Phobius"/>
    </source>
</evidence>
<feature type="domain" description="Ancillary SecYEG translocon subunit/Cell division coordinator CpoB TPR" evidence="10">
    <location>
        <begin position="15"/>
        <end position="211"/>
    </location>
</feature>
<keyword evidence="4 9" id="KW-1133">Transmembrane helix</keyword>
<evidence type="ECO:0000256" key="5">
    <source>
        <dbReference type="ARBA" id="ARBA00023136"/>
    </source>
</evidence>
<protein>
    <recommendedName>
        <fullName evidence="8">Ancillary SecYEG translocon subunit</fullName>
    </recommendedName>
</protein>